<organism evidence="2 3">
    <name type="scientific">Chlorella sorokiniana</name>
    <name type="common">Freshwater green alga</name>
    <dbReference type="NCBI Taxonomy" id="3076"/>
    <lineage>
        <taxon>Eukaryota</taxon>
        <taxon>Viridiplantae</taxon>
        <taxon>Chlorophyta</taxon>
        <taxon>core chlorophytes</taxon>
        <taxon>Trebouxiophyceae</taxon>
        <taxon>Chlorellales</taxon>
        <taxon>Chlorellaceae</taxon>
        <taxon>Chlorella clade</taxon>
        <taxon>Chlorella</taxon>
    </lineage>
</organism>
<feature type="domain" description="PsbP C-terminal" evidence="1">
    <location>
        <begin position="17"/>
        <end position="174"/>
    </location>
</feature>
<dbReference type="Proteomes" id="UP000239899">
    <property type="component" value="Unassembled WGS sequence"/>
</dbReference>
<dbReference type="OrthoDB" id="512438at2759"/>
<reference evidence="2 3" key="1">
    <citation type="journal article" date="2018" name="Plant J.">
        <title>Genome sequences of Chlorella sorokiniana UTEX 1602 and Micractinium conductrix SAG 241.80: implications to maltose excretion by a green alga.</title>
        <authorList>
            <person name="Arriola M.B."/>
            <person name="Velmurugan N."/>
            <person name="Zhang Y."/>
            <person name="Plunkett M.H."/>
            <person name="Hondzo H."/>
            <person name="Barney B.M."/>
        </authorList>
    </citation>
    <scope>NUCLEOTIDE SEQUENCE [LARGE SCALE GENOMIC DNA]</scope>
    <source>
        <strain evidence="3">UTEX 1602</strain>
    </source>
</reference>
<dbReference type="AlphaFoldDB" id="A0A2P6TK03"/>
<comment type="caution">
    <text evidence="2">The sequence shown here is derived from an EMBL/GenBank/DDBJ whole genome shotgun (WGS) entry which is preliminary data.</text>
</comment>
<evidence type="ECO:0000313" key="3">
    <source>
        <dbReference type="Proteomes" id="UP000239899"/>
    </source>
</evidence>
<dbReference type="STRING" id="3076.A0A2P6TK03"/>
<dbReference type="GO" id="GO:0019898">
    <property type="term" value="C:extrinsic component of membrane"/>
    <property type="evidence" value="ECO:0007669"/>
    <property type="project" value="InterPro"/>
</dbReference>
<dbReference type="InterPro" id="IPR002683">
    <property type="entry name" value="PsbP_C"/>
</dbReference>
<evidence type="ECO:0000313" key="2">
    <source>
        <dbReference type="EMBL" id="PRW44405.1"/>
    </source>
</evidence>
<sequence length="174" mass="18866">MPDAKKTPGIRAGVVPNSYSFAMPEDWSERPLSGPLTGNFCMPRCDEPWTEFKFEGKEGSAQLVVTDLQKLGSKGGAKLSALGTPEQVVLRVGNFITGTYLEEDDVVSAEAAQLNGRDFYVYEVATLYSKTPGHSLAAFTTKGDLAYLFVVSTSEKQWGASQGALRKVLDSFKV</sequence>
<gene>
    <name evidence="2" type="ORF">C2E21_6806</name>
</gene>
<dbReference type="GO" id="GO:0009654">
    <property type="term" value="C:photosystem II oxygen evolving complex"/>
    <property type="evidence" value="ECO:0007669"/>
    <property type="project" value="InterPro"/>
</dbReference>
<dbReference type="InterPro" id="IPR016123">
    <property type="entry name" value="Mog1/PsbP_a/b/a-sand"/>
</dbReference>
<dbReference type="SUPFAM" id="SSF55724">
    <property type="entry name" value="Mog1p/PsbP-like"/>
    <property type="match status" value="1"/>
</dbReference>
<dbReference type="Gene3D" id="3.40.1000.10">
    <property type="entry name" value="Mog1/PsbP, alpha/beta/alpha sandwich"/>
    <property type="match status" value="1"/>
</dbReference>
<dbReference type="GO" id="GO:0015979">
    <property type="term" value="P:photosynthesis"/>
    <property type="evidence" value="ECO:0007669"/>
    <property type="project" value="InterPro"/>
</dbReference>
<accession>A0A2P6TK03</accession>
<evidence type="ECO:0000259" key="1">
    <source>
        <dbReference type="Pfam" id="PF01789"/>
    </source>
</evidence>
<dbReference type="Pfam" id="PF01789">
    <property type="entry name" value="PsbP"/>
    <property type="match status" value="1"/>
</dbReference>
<dbReference type="EMBL" id="LHPG02000013">
    <property type="protein sequence ID" value="PRW44405.1"/>
    <property type="molecule type" value="Genomic_DNA"/>
</dbReference>
<dbReference type="PANTHER" id="PTHR31407:SF18">
    <property type="entry name" value="PSBP DOMAIN-CONTAINING PROTEIN 6, CHLOROPLASTIC"/>
    <property type="match status" value="1"/>
</dbReference>
<name>A0A2P6TK03_CHLSO</name>
<keyword evidence="3" id="KW-1185">Reference proteome</keyword>
<dbReference type="GO" id="GO:0005509">
    <property type="term" value="F:calcium ion binding"/>
    <property type="evidence" value="ECO:0007669"/>
    <property type="project" value="InterPro"/>
</dbReference>
<dbReference type="PANTHER" id="PTHR31407">
    <property type="match status" value="1"/>
</dbReference>
<proteinExistence type="predicted"/>
<protein>
    <submittedName>
        <fullName evidence="2">PsbP domain-containing chloroplastic</fullName>
    </submittedName>
</protein>